<evidence type="ECO:0000256" key="4">
    <source>
        <dbReference type="ARBA" id="ARBA00022692"/>
    </source>
</evidence>
<dbReference type="InterPro" id="IPR006741">
    <property type="entry name" value="AgrB"/>
</dbReference>
<keyword evidence="4 8" id="KW-0812">Transmembrane</keyword>
<feature type="transmembrane region" description="Helical" evidence="8">
    <location>
        <begin position="145"/>
        <end position="161"/>
    </location>
</feature>
<dbReference type="SMART" id="SM00793">
    <property type="entry name" value="AgrB"/>
    <property type="match status" value="1"/>
</dbReference>
<feature type="transmembrane region" description="Helical" evidence="8">
    <location>
        <begin position="108"/>
        <end position="124"/>
    </location>
</feature>
<evidence type="ECO:0000256" key="1">
    <source>
        <dbReference type="ARBA" id="ARBA00022475"/>
    </source>
</evidence>
<keyword evidence="1" id="KW-1003">Cell membrane</keyword>
<dbReference type="GO" id="GO:0008233">
    <property type="term" value="F:peptidase activity"/>
    <property type="evidence" value="ECO:0007669"/>
    <property type="project" value="UniProtKB-KW"/>
</dbReference>
<evidence type="ECO:0000256" key="8">
    <source>
        <dbReference type="SAM" id="Phobius"/>
    </source>
</evidence>
<gene>
    <name evidence="9" type="ORF">D5281_14555</name>
</gene>
<proteinExistence type="predicted"/>
<comment type="caution">
    <text evidence="9">The sequence shown here is derived from an EMBL/GenBank/DDBJ whole genome shotgun (WGS) entry which is preliminary data.</text>
</comment>
<dbReference type="GO" id="GO:0006508">
    <property type="term" value="P:proteolysis"/>
    <property type="evidence" value="ECO:0007669"/>
    <property type="project" value="UniProtKB-KW"/>
</dbReference>
<organism evidence="9 10">
    <name type="scientific">Parablautia muri</name>
    <dbReference type="NCBI Taxonomy" id="2320879"/>
    <lineage>
        <taxon>Bacteria</taxon>
        <taxon>Bacillati</taxon>
        <taxon>Bacillota</taxon>
        <taxon>Clostridia</taxon>
        <taxon>Lachnospirales</taxon>
        <taxon>Lachnospiraceae</taxon>
        <taxon>Parablautia</taxon>
    </lineage>
</organism>
<accession>A0A9X5BH97</accession>
<feature type="transmembrane region" description="Helical" evidence="8">
    <location>
        <begin position="167"/>
        <end position="187"/>
    </location>
</feature>
<dbReference type="EMBL" id="QZDT01000024">
    <property type="protein sequence ID" value="NBJ93783.1"/>
    <property type="molecule type" value="Genomic_DNA"/>
</dbReference>
<evidence type="ECO:0000313" key="10">
    <source>
        <dbReference type="Proteomes" id="UP001154420"/>
    </source>
</evidence>
<evidence type="ECO:0000256" key="5">
    <source>
        <dbReference type="ARBA" id="ARBA00022801"/>
    </source>
</evidence>
<dbReference type="Pfam" id="PF04647">
    <property type="entry name" value="AgrB"/>
    <property type="match status" value="1"/>
</dbReference>
<evidence type="ECO:0000313" key="9">
    <source>
        <dbReference type="EMBL" id="NBJ93783.1"/>
    </source>
</evidence>
<evidence type="ECO:0000256" key="2">
    <source>
        <dbReference type="ARBA" id="ARBA00022654"/>
    </source>
</evidence>
<keyword evidence="7 8" id="KW-0472">Membrane</keyword>
<evidence type="ECO:0000256" key="7">
    <source>
        <dbReference type="ARBA" id="ARBA00023136"/>
    </source>
</evidence>
<name>A0A9X5BH97_9FIRM</name>
<reference evidence="9" key="1">
    <citation type="submission" date="2018-09" db="EMBL/GenBank/DDBJ databases">
        <title>Murine metabolic-syndrome-specific gut microbial biobank.</title>
        <authorList>
            <person name="Liu C."/>
        </authorList>
    </citation>
    <scope>NUCLEOTIDE SEQUENCE</scope>
    <source>
        <strain evidence="9">D42-62</strain>
    </source>
</reference>
<dbReference type="Proteomes" id="UP001154420">
    <property type="component" value="Unassembled WGS sequence"/>
</dbReference>
<evidence type="ECO:0000256" key="6">
    <source>
        <dbReference type="ARBA" id="ARBA00022989"/>
    </source>
</evidence>
<keyword evidence="2" id="KW-0673">Quorum sensing</keyword>
<keyword evidence="6 8" id="KW-1133">Transmembrane helix</keyword>
<sequence>MVEKGQKYEKENNMNEFLKEQYQFSDYQIAQLAFTFKSIGSELSKLLIMGIIFHNDLGRYVFAVAVMMLLRTATGGLHCKKYITCFLVTFSYMFLALMVLPLFEINKVFQLIFLFICMLGNYYIGPVTSKVHRPLNEKCTKRVKVQAFVIIFFYLTLTYIVPENPYVTVGFWVIILNTLQLVTAKILKKKGEFHYEGETCENF</sequence>
<dbReference type="GO" id="GO:0009372">
    <property type="term" value="P:quorum sensing"/>
    <property type="evidence" value="ECO:0007669"/>
    <property type="project" value="UniProtKB-KW"/>
</dbReference>
<feature type="transmembrane region" description="Helical" evidence="8">
    <location>
        <begin position="82"/>
        <end position="102"/>
    </location>
</feature>
<dbReference type="AlphaFoldDB" id="A0A9X5BH97"/>
<keyword evidence="5" id="KW-0378">Hydrolase</keyword>
<evidence type="ECO:0000256" key="3">
    <source>
        <dbReference type="ARBA" id="ARBA00022670"/>
    </source>
</evidence>
<keyword evidence="10" id="KW-1185">Reference proteome</keyword>
<keyword evidence="3" id="KW-0645">Protease</keyword>
<evidence type="ECO:0008006" key="11">
    <source>
        <dbReference type="Google" id="ProtNLM"/>
    </source>
</evidence>
<dbReference type="GO" id="GO:0016020">
    <property type="term" value="C:membrane"/>
    <property type="evidence" value="ECO:0007669"/>
    <property type="project" value="InterPro"/>
</dbReference>
<protein>
    <recommendedName>
        <fullName evidence="11">AgrB-like protein</fullName>
    </recommendedName>
</protein>